<dbReference type="Gene3D" id="2.120.10.30">
    <property type="entry name" value="TolB, C-terminal domain"/>
    <property type="match status" value="1"/>
</dbReference>
<proteinExistence type="predicted"/>
<evidence type="ECO:0000256" key="1">
    <source>
        <dbReference type="ARBA" id="ARBA00022801"/>
    </source>
</evidence>
<dbReference type="InterPro" id="IPR029058">
    <property type="entry name" value="AB_hydrolase_fold"/>
</dbReference>
<dbReference type="InterPro" id="IPR011042">
    <property type="entry name" value="6-blade_b-propeller_TolB-like"/>
</dbReference>
<gene>
    <name evidence="3" type="ORF">ABE541_24890</name>
</gene>
<dbReference type="Pfam" id="PF00326">
    <property type="entry name" value="Peptidase_S9"/>
    <property type="match status" value="1"/>
</dbReference>
<dbReference type="EMBL" id="JBDJNQ010000019">
    <property type="protein sequence ID" value="MEN5380520.1"/>
    <property type="molecule type" value="Genomic_DNA"/>
</dbReference>
<accession>A0ABV0C0G3</accession>
<dbReference type="EC" id="3.4.-.-" evidence="3"/>
<dbReference type="RefSeq" id="WP_168128409.1">
    <property type="nucleotide sequence ID" value="NZ_JBDJLH010000009.1"/>
</dbReference>
<dbReference type="SUPFAM" id="SSF53474">
    <property type="entry name" value="alpha/beta-Hydrolases"/>
    <property type="match status" value="1"/>
</dbReference>
<name>A0ABV0C0G3_9SPHI</name>
<organism evidence="3 4">
    <name type="scientific">Sphingobacterium kitahiroshimense</name>
    <dbReference type="NCBI Taxonomy" id="470446"/>
    <lineage>
        <taxon>Bacteria</taxon>
        <taxon>Pseudomonadati</taxon>
        <taxon>Bacteroidota</taxon>
        <taxon>Sphingobacteriia</taxon>
        <taxon>Sphingobacteriales</taxon>
        <taxon>Sphingobacteriaceae</taxon>
        <taxon>Sphingobacterium</taxon>
    </lineage>
</organism>
<evidence type="ECO:0000313" key="4">
    <source>
        <dbReference type="Proteomes" id="UP001409291"/>
    </source>
</evidence>
<dbReference type="PROSITE" id="PS51257">
    <property type="entry name" value="PROKAR_LIPOPROTEIN"/>
    <property type="match status" value="1"/>
</dbReference>
<dbReference type="PANTHER" id="PTHR42776">
    <property type="entry name" value="SERINE PEPTIDASE S9 FAMILY MEMBER"/>
    <property type="match status" value="1"/>
</dbReference>
<sequence length="629" mass="72486">MRAYITFSILITLLFLGISCSNNKTERIPIESFFSTPEKTSFKISPDGNFIAYIGLDNHCKNIFLLNLTNQDSSKQLTYQNDMNVNSFVWGDNEEIIFSIEQTSNDSLRLYAVNIFTDALQPLIKPMKAKFRWVQPARLYDNGIIVAINDRDSSTFDLHKLFIDGRKSEMILQNSGNINSWYLSQDGQVRLVMANDSVEESMMYRADNEQPFHQVLKNDFSSTIIPMGFVKNSTTNIYALSNIGRDKLSLVEYDLEQKKEVYEVFNNKEVDLDWGGYSSYTNEMLYASYTLSKKKRFFFNDKIAGIFKKISEKAKGSEFDIIDSDSSFNKIIIRTYTDTNPGAIYYFDCQDNELHKLTDNNPNLKDRELSQTESVKYQARDGKIITGFITYPLHEDRKNLPVVVMPHDGPNQREIWGFDHEAQFLANRGYVVFQMNYRGSVGFGKEFWSAGFKEWGGKIQDDITDGVKWLIREGIADKDRIAIVGKGFGGYSALHAACFNSDMYACAVSYSGYTNLFTYFRDIPPYVKPYLQKYYQIIGNPIRESSMFKQISPVFHSNRVKIPVLIAQGGKDRLSSVTDANQFVQKLKNNNIPVQYILKEEEGRTFKKDENVIQYYQELEKFLDKYIGK</sequence>
<dbReference type="Gene3D" id="3.40.50.1820">
    <property type="entry name" value="alpha/beta hydrolase"/>
    <property type="match status" value="1"/>
</dbReference>
<dbReference type="PANTHER" id="PTHR42776:SF27">
    <property type="entry name" value="DIPEPTIDYL PEPTIDASE FAMILY MEMBER 6"/>
    <property type="match status" value="1"/>
</dbReference>
<protein>
    <submittedName>
        <fullName evidence="3">S9 family peptidase</fullName>
        <ecNumber evidence="3">3.4.-.-</ecNumber>
    </submittedName>
</protein>
<dbReference type="Proteomes" id="UP001409291">
    <property type="component" value="Unassembled WGS sequence"/>
</dbReference>
<feature type="domain" description="Peptidase S9 prolyl oligopeptidase catalytic" evidence="2">
    <location>
        <begin position="416"/>
        <end position="628"/>
    </location>
</feature>
<keyword evidence="1 3" id="KW-0378">Hydrolase</keyword>
<reference evidence="3 4" key="1">
    <citation type="submission" date="2024-04" db="EMBL/GenBank/DDBJ databases">
        <title>WGS of bacteria from Torrens River.</title>
        <authorList>
            <person name="Wyrsch E.R."/>
            <person name="Drigo B."/>
        </authorList>
    </citation>
    <scope>NUCLEOTIDE SEQUENCE [LARGE SCALE GENOMIC DNA]</scope>
    <source>
        <strain evidence="3 4">TWI391</strain>
    </source>
</reference>
<evidence type="ECO:0000259" key="2">
    <source>
        <dbReference type="Pfam" id="PF00326"/>
    </source>
</evidence>
<keyword evidence="4" id="KW-1185">Reference proteome</keyword>
<dbReference type="InterPro" id="IPR001375">
    <property type="entry name" value="Peptidase_S9_cat"/>
</dbReference>
<comment type="caution">
    <text evidence="3">The sequence shown here is derived from an EMBL/GenBank/DDBJ whole genome shotgun (WGS) entry which is preliminary data.</text>
</comment>
<dbReference type="SUPFAM" id="SSF82171">
    <property type="entry name" value="DPP6 N-terminal domain-like"/>
    <property type="match status" value="1"/>
</dbReference>
<evidence type="ECO:0000313" key="3">
    <source>
        <dbReference type="EMBL" id="MEN5380520.1"/>
    </source>
</evidence>
<dbReference type="GO" id="GO:0016787">
    <property type="term" value="F:hydrolase activity"/>
    <property type="evidence" value="ECO:0007669"/>
    <property type="project" value="UniProtKB-KW"/>
</dbReference>